<dbReference type="Proteomes" id="UP000437638">
    <property type="component" value="Unassembled WGS sequence"/>
</dbReference>
<dbReference type="EMBL" id="WTKP01000001">
    <property type="protein sequence ID" value="MWJ26828.1"/>
    <property type="molecule type" value="Genomic_DNA"/>
</dbReference>
<proteinExistence type="predicted"/>
<keyword evidence="1" id="KW-0472">Membrane</keyword>
<dbReference type="SUPFAM" id="SSF53822">
    <property type="entry name" value="Periplasmic binding protein-like I"/>
    <property type="match status" value="1"/>
</dbReference>
<dbReference type="InterPro" id="IPR007443">
    <property type="entry name" value="LpoA"/>
</dbReference>
<dbReference type="AlphaFoldDB" id="A0A7X3GZF6"/>
<dbReference type="Gene3D" id="3.40.50.2300">
    <property type="match status" value="2"/>
</dbReference>
<protein>
    <submittedName>
        <fullName evidence="2">Penicillin-binding protein activator</fullName>
    </submittedName>
</protein>
<keyword evidence="3" id="KW-1185">Reference proteome</keyword>
<dbReference type="PANTHER" id="PTHR38038:SF1">
    <property type="entry name" value="PENICILLIN-BINDING PROTEIN ACTIVATOR LPOA"/>
    <property type="match status" value="1"/>
</dbReference>
<dbReference type="GO" id="GO:0031241">
    <property type="term" value="C:periplasmic side of cell outer membrane"/>
    <property type="evidence" value="ECO:0007669"/>
    <property type="project" value="TreeGrafter"/>
</dbReference>
<dbReference type="Pfam" id="PF04348">
    <property type="entry name" value="LppC"/>
    <property type="match status" value="1"/>
</dbReference>
<accession>A0A7X3GZF6</accession>
<dbReference type="CDD" id="cd06339">
    <property type="entry name" value="PBP1_YraM_LppC_lipoprotein-like"/>
    <property type="match status" value="1"/>
</dbReference>
<reference evidence="2 3" key="1">
    <citation type="submission" date="2019-12" db="EMBL/GenBank/DDBJ databases">
        <title>Halomonas rutogse sp. nov. isolated from two lakes on Tibetan Plateau.</title>
        <authorList>
            <person name="Gao P."/>
        </authorList>
    </citation>
    <scope>NUCLEOTIDE SEQUENCE [LARGE SCALE GENOMIC DNA]</scope>
    <source>
        <strain evidence="2 3">ZH2S</strain>
    </source>
</reference>
<evidence type="ECO:0000256" key="1">
    <source>
        <dbReference type="ARBA" id="ARBA00023136"/>
    </source>
</evidence>
<dbReference type="GO" id="GO:0009252">
    <property type="term" value="P:peptidoglycan biosynthetic process"/>
    <property type="evidence" value="ECO:0007669"/>
    <property type="project" value="TreeGrafter"/>
</dbReference>
<dbReference type="RefSeq" id="WP_160417050.1">
    <property type="nucleotide sequence ID" value="NZ_WTKP01000001.1"/>
</dbReference>
<dbReference type="PROSITE" id="PS51257">
    <property type="entry name" value="PROKAR_LIPOPROTEIN"/>
    <property type="match status" value="1"/>
</dbReference>
<name>A0A7X3GZF6_9GAMM</name>
<comment type="caution">
    <text evidence="2">The sequence shown here is derived from an EMBL/GenBank/DDBJ whole genome shotgun (WGS) entry which is preliminary data.</text>
</comment>
<gene>
    <name evidence="2" type="ORF">GPM19_01160</name>
</gene>
<sequence>MKHSLRGLLATTLITLLVAGCTLQPPFPVDRLPEGDPNQLLEQAAQQAPEQAAITRLEAADILARQGRREQALEIADSIEESNLAQQARVRWALLFSELARGEDDPRAVLRATQVLDDELPMSAAQQRTLAERRDWARAVLDQPDPALLALPELEGQEIRHIAVFLPETGPLSNVADTIAMAMQRHQQLSDTSVQLSFMNTSRESLDALYDRARQMGAQLVIGPLDKEKVSQLEQRDSVPLPTLALNYGSGEHNQARRLFQYGLSAEDEARQAAERAWQDGHRQAALMVPDNEWGRRVGEAFWNQWQRQGGDITNAIRYQPDNAVSAAVRTALNVSGERARLGNIDILFLLALPEYARQVPPTLDYYYAQNLPIYATSHLHEGRLQPRLDKDLDDVMFMDIPWQIPDAAVGGKEALPFYNTYQSLQDKADASMFRLMAMGVDALEIALGLATPAVLENGLQGSTGTLRLTADGRIRRELPWAKFQNGVPRPILTPGLNHAD</sequence>
<organism evidence="2 3">
    <name type="scientific">Vreelandella zhuhanensis</name>
    <dbReference type="NCBI Taxonomy" id="2684210"/>
    <lineage>
        <taxon>Bacteria</taxon>
        <taxon>Pseudomonadati</taxon>
        <taxon>Pseudomonadota</taxon>
        <taxon>Gammaproteobacteria</taxon>
        <taxon>Oceanospirillales</taxon>
        <taxon>Halomonadaceae</taxon>
        <taxon>Vreelandella</taxon>
    </lineage>
</organism>
<evidence type="ECO:0000313" key="3">
    <source>
        <dbReference type="Proteomes" id="UP000437638"/>
    </source>
</evidence>
<dbReference type="PANTHER" id="PTHR38038">
    <property type="entry name" value="PENICILLIN-BINDING PROTEIN ACTIVATOR LPOA"/>
    <property type="match status" value="1"/>
</dbReference>
<dbReference type="InterPro" id="IPR028082">
    <property type="entry name" value="Peripla_BP_I"/>
</dbReference>
<evidence type="ECO:0000313" key="2">
    <source>
        <dbReference type="EMBL" id="MWJ26828.1"/>
    </source>
</evidence>
<dbReference type="GO" id="GO:0030234">
    <property type="term" value="F:enzyme regulator activity"/>
    <property type="evidence" value="ECO:0007669"/>
    <property type="project" value="TreeGrafter"/>
</dbReference>